<dbReference type="Proteomes" id="UP000533017">
    <property type="component" value="Unassembled WGS sequence"/>
</dbReference>
<evidence type="ECO:0000313" key="1">
    <source>
        <dbReference type="EMBL" id="NYH86649.1"/>
    </source>
</evidence>
<proteinExistence type="predicted"/>
<reference evidence="1 4" key="2">
    <citation type="submission" date="2020-07" db="EMBL/GenBank/DDBJ databases">
        <title>Sequencing the genomes of 1000 actinobacteria strains.</title>
        <authorList>
            <person name="Klenk H.-P."/>
        </authorList>
    </citation>
    <scope>NUCLEOTIDE SEQUENCE [LARGE SCALE GENOMIC DNA]</scope>
    <source>
        <strain evidence="1 4">DSM 45117</strain>
    </source>
</reference>
<dbReference type="RefSeq" id="WP_139239000.1">
    <property type="nucleotide sequence ID" value="NZ_FOOI01000008.1"/>
</dbReference>
<sequence length="78" mass="8904">MPLSQKARQKRSAIGNATLTGNREAERIARQEYEAAKLEDDAARIIEGWPKLTEEQRDTIRRIFRPIVRADGERRAAG</sequence>
<evidence type="ECO:0000313" key="4">
    <source>
        <dbReference type="Proteomes" id="UP000533017"/>
    </source>
</evidence>
<accession>A0A1I2UQU8</accession>
<organism evidence="2 3">
    <name type="scientific">Actinopolymorpha cephalotaxi</name>
    <dbReference type="NCBI Taxonomy" id="504797"/>
    <lineage>
        <taxon>Bacteria</taxon>
        <taxon>Bacillati</taxon>
        <taxon>Actinomycetota</taxon>
        <taxon>Actinomycetes</taxon>
        <taxon>Propionibacteriales</taxon>
        <taxon>Actinopolymorphaceae</taxon>
        <taxon>Actinopolymorpha</taxon>
    </lineage>
</organism>
<evidence type="ECO:0000313" key="3">
    <source>
        <dbReference type="Proteomes" id="UP000199052"/>
    </source>
</evidence>
<protein>
    <submittedName>
        <fullName evidence="2">Uncharacterized protein</fullName>
    </submittedName>
</protein>
<keyword evidence="4" id="KW-1185">Reference proteome</keyword>
<reference evidence="2 3" key="1">
    <citation type="submission" date="2016-10" db="EMBL/GenBank/DDBJ databases">
        <authorList>
            <person name="de Groot N.N."/>
        </authorList>
    </citation>
    <scope>NUCLEOTIDE SEQUENCE [LARGE SCALE GENOMIC DNA]</scope>
    <source>
        <strain evidence="2 3">CPCC 202808</strain>
    </source>
</reference>
<dbReference type="EMBL" id="JACBZA010000001">
    <property type="protein sequence ID" value="NYH86649.1"/>
    <property type="molecule type" value="Genomic_DNA"/>
</dbReference>
<evidence type="ECO:0000313" key="2">
    <source>
        <dbReference type="EMBL" id="SFG78077.1"/>
    </source>
</evidence>
<dbReference type="EMBL" id="FOOI01000008">
    <property type="protein sequence ID" value="SFG78077.1"/>
    <property type="molecule type" value="Genomic_DNA"/>
</dbReference>
<dbReference type="Proteomes" id="UP000199052">
    <property type="component" value="Unassembled WGS sequence"/>
</dbReference>
<dbReference type="AlphaFoldDB" id="A0A1I2UQU8"/>
<gene>
    <name evidence="1" type="ORF">FHR37_005500</name>
    <name evidence="2" type="ORF">SAMN05421678_108235</name>
</gene>
<name>A0A1I2UQU8_9ACTN</name>